<proteinExistence type="predicted"/>
<name>A0ACC2TAE4_9FUNG</name>
<accession>A0ACC2TAE4</accession>
<keyword evidence="2" id="KW-1185">Reference proteome</keyword>
<comment type="caution">
    <text evidence="1">The sequence shown here is derived from an EMBL/GenBank/DDBJ whole genome shotgun (WGS) entry which is preliminary data.</text>
</comment>
<evidence type="ECO:0000313" key="2">
    <source>
        <dbReference type="Proteomes" id="UP001165960"/>
    </source>
</evidence>
<dbReference type="EMBL" id="QTSX02003134">
    <property type="protein sequence ID" value="KAJ9071664.1"/>
    <property type="molecule type" value="Genomic_DNA"/>
</dbReference>
<sequence>MPPKPAPYSKDEAKAANTSKKGISNSANESETFKIAVFSIPQFQTNKRNLLLSLNTNLVGLPEFNYSSDAEPSFQKLMLPTPPYGPRNNVPCSEAQHIHTMGNPNLRIEFVLSLGLVGREGGGFTFWS</sequence>
<evidence type="ECO:0000313" key="1">
    <source>
        <dbReference type="EMBL" id="KAJ9071664.1"/>
    </source>
</evidence>
<organism evidence="1 2">
    <name type="scientific">Entomophthora muscae</name>
    <dbReference type="NCBI Taxonomy" id="34485"/>
    <lineage>
        <taxon>Eukaryota</taxon>
        <taxon>Fungi</taxon>
        <taxon>Fungi incertae sedis</taxon>
        <taxon>Zoopagomycota</taxon>
        <taxon>Entomophthoromycotina</taxon>
        <taxon>Entomophthoromycetes</taxon>
        <taxon>Entomophthorales</taxon>
        <taxon>Entomophthoraceae</taxon>
        <taxon>Entomophthora</taxon>
    </lineage>
</organism>
<reference evidence="1" key="1">
    <citation type="submission" date="2022-04" db="EMBL/GenBank/DDBJ databases">
        <title>Genome of the entomopathogenic fungus Entomophthora muscae.</title>
        <authorList>
            <person name="Elya C."/>
            <person name="Lovett B.R."/>
            <person name="Lee E."/>
            <person name="Macias A.M."/>
            <person name="Hajek A.E."/>
            <person name="De Bivort B.L."/>
            <person name="Kasson M.T."/>
            <person name="De Fine Licht H.H."/>
            <person name="Stajich J.E."/>
        </authorList>
    </citation>
    <scope>NUCLEOTIDE SEQUENCE</scope>
    <source>
        <strain evidence="1">Berkeley</strain>
    </source>
</reference>
<dbReference type="Proteomes" id="UP001165960">
    <property type="component" value="Unassembled WGS sequence"/>
</dbReference>
<gene>
    <name evidence="1" type="ORF">DSO57_1034745</name>
</gene>
<protein>
    <submittedName>
        <fullName evidence="1">Uncharacterized protein</fullName>
    </submittedName>
</protein>